<name>A0A3S5ANQ6_9PLAT</name>
<evidence type="ECO:0000313" key="2">
    <source>
        <dbReference type="Proteomes" id="UP000784294"/>
    </source>
</evidence>
<evidence type="ECO:0000313" key="1">
    <source>
        <dbReference type="EMBL" id="VEL21173.1"/>
    </source>
</evidence>
<reference evidence="1" key="1">
    <citation type="submission" date="2018-11" db="EMBL/GenBank/DDBJ databases">
        <authorList>
            <consortium name="Pathogen Informatics"/>
        </authorList>
    </citation>
    <scope>NUCLEOTIDE SEQUENCE</scope>
</reference>
<keyword evidence="2" id="KW-1185">Reference proteome</keyword>
<gene>
    <name evidence="1" type="ORF">PXEA_LOCUS14613</name>
</gene>
<sequence>MLTHARIGGVRYSSGPSFRHRPASLGFSMSQAFLGRLSTLGSSFHFGNRNSATGSTGILRNGAISTSLLDTAFMPTPELGLNIVPVDTQVDQNGEIPMRAALPSAVLSNQMSKDYLEANGESYPRTGQTTLSGNDLGVFGSVTGPTGTGAANVVTFRDECEASLEARRLASYPAGHRRDDNLPLPIERLDWPAPASSGVVLAEISEWRLFIDSLLKYIYLTLLY</sequence>
<organism evidence="1 2">
    <name type="scientific">Protopolystoma xenopodis</name>
    <dbReference type="NCBI Taxonomy" id="117903"/>
    <lineage>
        <taxon>Eukaryota</taxon>
        <taxon>Metazoa</taxon>
        <taxon>Spiralia</taxon>
        <taxon>Lophotrochozoa</taxon>
        <taxon>Platyhelminthes</taxon>
        <taxon>Monogenea</taxon>
        <taxon>Polyopisthocotylea</taxon>
        <taxon>Polystomatidea</taxon>
        <taxon>Polystomatidae</taxon>
        <taxon>Protopolystoma</taxon>
    </lineage>
</organism>
<dbReference type="AlphaFoldDB" id="A0A3S5ANQ6"/>
<comment type="caution">
    <text evidence="1">The sequence shown here is derived from an EMBL/GenBank/DDBJ whole genome shotgun (WGS) entry which is preliminary data.</text>
</comment>
<dbReference type="OrthoDB" id="6278505at2759"/>
<dbReference type="Proteomes" id="UP000784294">
    <property type="component" value="Unassembled WGS sequence"/>
</dbReference>
<dbReference type="EMBL" id="CAAALY010049959">
    <property type="protein sequence ID" value="VEL21173.1"/>
    <property type="molecule type" value="Genomic_DNA"/>
</dbReference>
<accession>A0A3S5ANQ6</accession>
<proteinExistence type="predicted"/>
<protein>
    <submittedName>
        <fullName evidence="1">Uncharacterized protein</fullName>
    </submittedName>
</protein>